<feature type="compositionally biased region" description="Low complexity" evidence="7">
    <location>
        <begin position="814"/>
        <end position="832"/>
    </location>
</feature>
<gene>
    <name evidence="10" type="ORF">RAJCM14343_1949</name>
</gene>
<keyword evidence="6 8" id="KW-0472">Membrane</keyword>
<dbReference type="EMBL" id="BLAH01000072">
    <property type="protein sequence ID" value="GES36697.1"/>
    <property type="molecule type" value="Genomic_DNA"/>
</dbReference>
<comment type="subcellular location">
    <subcellularLocation>
        <location evidence="1">Cell membrane</location>
        <topology evidence="1">Multi-pass membrane protein</topology>
    </subcellularLocation>
</comment>
<feature type="transmembrane region" description="Helical" evidence="8">
    <location>
        <begin position="661"/>
        <end position="681"/>
    </location>
</feature>
<dbReference type="Pfam" id="PF03176">
    <property type="entry name" value="MMPL"/>
    <property type="match status" value="2"/>
</dbReference>
<evidence type="ECO:0000256" key="1">
    <source>
        <dbReference type="ARBA" id="ARBA00004651"/>
    </source>
</evidence>
<feature type="transmembrane region" description="Helical" evidence="8">
    <location>
        <begin position="315"/>
        <end position="340"/>
    </location>
</feature>
<comment type="caution">
    <text evidence="10">The sequence shown here is derived from an EMBL/GenBank/DDBJ whole genome shotgun (WGS) entry which is preliminary data.</text>
</comment>
<feature type="transmembrane region" description="Helical" evidence="8">
    <location>
        <begin position="636"/>
        <end position="655"/>
    </location>
</feature>
<feature type="transmembrane region" description="Helical" evidence="8">
    <location>
        <begin position="522"/>
        <end position="544"/>
    </location>
</feature>
<feature type="transmembrane region" description="Helical" evidence="8">
    <location>
        <begin position="551"/>
        <end position="570"/>
    </location>
</feature>
<protein>
    <submittedName>
        <fullName evidence="10">Transmembrane transport protein MmpL3</fullName>
    </submittedName>
</protein>
<dbReference type="InterPro" id="IPR004869">
    <property type="entry name" value="MMPL_dom"/>
</dbReference>
<feature type="compositionally biased region" description="Pro residues" evidence="7">
    <location>
        <begin position="842"/>
        <end position="860"/>
    </location>
</feature>
<evidence type="ECO:0000313" key="11">
    <source>
        <dbReference type="Proteomes" id="UP000325466"/>
    </source>
</evidence>
<feature type="compositionally biased region" description="Pro residues" evidence="7">
    <location>
        <begin position="780"/>
        <end position="800"/>
    </location>
</feature>
<name>A0ABQ0YJH5_9NOCA</name>
<reference evidence="10 11" key="1">
    <citation type="journal article" date="2018" name="Biodegradation">
        <title>1,4-Dioxane degradation characteristics of Rhodococcus aetherivorans JCM 14343.</title>
        <authorList>
            <person name="Inoue D."/>
            <person name="Tsunoda T."/>
            <person name="Yamamoto N."/>
            <person name="Ike M."/>
            <person name="Sei K."/>
        </authorList>
    </citation>
    <scope>NUCLEOTIDE SEQUENCE [LARGE SCALE GENOMIC DNA]</scope>
    <source>
        <strain evidence="10 11">JCM 14343</strain>
    </source>
</reference>
<feature type="transmembrane region" description="Helical" evidence="8">
    <location>
        <begin position="189"/>
        <end position="214"/>
    </location>
</feature>
<feature type="transmembrane region" description="Helical" evidence="8">
    <location>
        <begin position="12"/>
        <end position="32"/>
    </location>
</feature>
<evidence type="ECO:0000256" key="8">
    <source>
        <dbReference type="SAM" id="Phobius"/>
    </source>
</evidence>
<dbReference type="SUPFAM" id="SSF82866">
    <property type="entry name" value="Multidrug efflux transporter AcrB transmembrane domain"/>
    <property type="match status" value="2"/>
</dbReference>
<feature type="domain" description="Membrane transport protein MMPL" evidence="9">
    <location>
        <begin position="45"/>
        <end position="378"/>
    </location>
</feature>
<comment type="similarity">
    <text evidence="2">Belongs to the resistance-nodulation-cell division (RND) (TC 2.A.6) family. MmpL subfamily.</text>
</comment>
<feature type="domain" description="Membrane transport protein MMPL" evidence="9">
    <location>
        <begin position="483"/>
        <end position="697"/>
    </location>
</feature>
<evidence type="ECO:0000256" key="6">
    <source>
        <dbReference type="ARBA" id="ARBA00023136"/>
    </source>
</evidence>
<evidence type="ECO:0000256" key="7">
    <source>
        <dbReference type="SAM" id="MobiDB-lite"/>
    </source>
</evidence>
<evidence type="ECO:0000256" key="3">
    <source>
        <dbReference type="ARBA" id="ARBA00022475"/>
    </source>
</evidence>
<proteinExistence type="inferred from homology"/>
<dbReference type="RefSeq" id="WP_043802668.1">
    <property type="nucleotide sequence ID" value="NZ_BAAAYP010000036.1"/>
</dbReference>
<feature type="region of interest" description="Disordered" evidence="7">
    <location>
        <begin position="748"/>
        <end position="1043"/>
    </location>
</feature>
<dbReference type="PANTHER" id="PTHR33406">
    <property type="entry name" value="MEMBRANE PROTEIN MJ1562-RELATED"/>
    <property type="match status" value="1"/>
</dbReference>
<feature type="transmembrane region" description="Helical" evidence="8">
    <location>
        <begin position="239"/>
        <end position="258"/>
    </location>
</feature>
<keyword evidence="4 8" id="KW-0812">Transmembrane</keyword>
<dbReference type="PANTHER" id="PTHR33406:SF11">
    <property type="entry name" value="MEMBRANE PROTEIN SCO6666-RELATED"/>
    <property type="match status" value="1"/>
</dbReference>
<feature type="compositionally biased region" description="Low complexity" evidence="7">
    <location>
        <begin position="872"/>
        <end position="898"/>
    </location>
</feature>
<dbReference type="Proteomes" id="UP000325466">
    <property type="component" value="Unassembled WGS sequence"/>
</dbReference>
<accession>A0ABQ0YJH5</accession>
<feature type="compositionally biased region" description="Basic and acidic residues" evidence="7">
    <location>
        <begin position="1001"/>
        <end position="1019"/>
    </location>
</feature>
<keyword evidence="5 8" id="KW-1133">Transmembrane helix</keyword>
<evidence type="ECO:0000256" key="4">
    <source>
        <dbReference type="ARBA" id="ARBA00022692"/>
    </source>
</evidence>
<feature type="transmembrane region" description="Helical" evidence="8">
    <location>
        <begin position="590"/>
        <end position="609"/>
    </location>
</feature>
<keyword evidence="11" id="KW-1185">Reference proteome</keyword>
<evidence type="ECO:0000256" key="5">
    <source>
        <dbReference type="ARBA" id="ARBA00022989"/>
    </source>
</evidence>
<dbReference type="Gene3D" id="1.20.1640.10">
    <property type="entry name" value="Multidrug efflux transporter AcrB transmembrane domain"/>
    <property type="match status" value="2"/>
</dbReference>
<feature type="transmembrane region" description="Helical" evidence="8">
    <location>
        <begin position="288"/>
        <end position="309"/>
    </location>
</feature>
<evidence type="ECO:0000256" key="2">
    <source>
        <dbReference type="ARBA" id="ARBA00010157"/>
    </source>
</evidence>
<sequence length="1043" mass="111344">MFDRWGELVHRARFTVIAVMVAGLLGLAGYGASLNDHLSQSGWDDPGSESVAAAKLADGTFGRDTNGDVLALYTAPEGRTVDDPEFAAKVKDSLNSLVADHPDQILKINGAYWPTNGAPAVPALADQSRQHAVASVAIAGDNDTELTNNFRDVKDEFLIDGVDVQLAGLQPISGALNDTMAQDIKRMELLAIPAVGILLFFVFGGVIAAAMPLITGGLTVVAANGIVRLITNFTEVNSFVAPVVSLIGLGLAIDYGLFMVSRFREELAEGYAASAAVRRTVMTAGRTVVFSATMVVTSLGGLLLFPQGFLKSVAYGAIATVTLAAITSITLLPAMLAILGRNIDKWGWSRFGQIQSNEQVENSIWGRITRWVMRNPLKVTIPTVIGLLLLIVPLTGIKFGGINETYLPPDHPTRLAQEQFDELFPGQRAEPVRIVVRGAEGGDLNEIIQTASAAPGLVEKFTIEGPARDGVRVVKAGLEDRNNSAETIDYLHAAQWPDGVEVLVGGTPAIEQDSIAALMNTLPLMVTVVVVLTTLLMFLAFGSLVLPIKAALMSALGLGATLGILTWIFIDGHGAGPLNFTPGPIMSPVLVLIIAIIYGLSTDYEVFLLSRMVEARSQGASTTESIRIGTAHTGRIITAAALILIVVTGAFGFSELVMMKYIAYGMIAALIIDATVIRMLLVPATMKLLGDDCWWAPAWMKRIQARIGLAEPILDNELMPQDVPELITVGMFGPATVAATGSHRLPTVAGVATDDPMTQPLPKIAAPRSAAEQRRVRDLQPPPRRSAPPRAPRPAEPPARAPEDRDRPPRRRPAGATPAAPGARPQQPAPAAQNPSGRIPAPNRPAPPQDRPRPPAPEPQQPRTERPPAPQPQAQGPLPQRPRPQQAPSQQTPSQQAPSQPPREVPGQVPPVQDQRSSPPATPPLPRRQRGDVPPPVTQTYVRPQVQPQPRSSGAPTRDPQAIENWLSQLRRANPRTADQPVAGERPSTTPPAEDSAPAGRADDAPANRSETDAQDSQRGRHGGAENSQSISVSELIARQRRR</sequence>
<feature type="transmembrane region" description="Helical" evidence="8">
    <location>
        <begin position="379"/>
        <end position="399"/>
    </location>
</feature>
<keyword evidence="3" id="KW-1003">Cell membrane</keyword>
<evidence type="ECO:0000313" key="10">
    <source>
        <dbReference type="EMBL" id="GES36697.1"/>
    </source>
</evidence>
<organism evidence="10 11">
    <name type="scientific">Rhodococcus aetherivorans</name>
    <dbReference type="NCBI Taxonomy" id="191292"/>
    <lineage>
        <taxon>Bacteria</taxon>
        <taxon>Bacillati</taxon>
        <taxon>Actinomycetota</taxon>
        <taxon>Actinomycetes</taxon>
        <taxon>Mycobacteriales</taxon>
        <taxon>Nocardiaceae</taxon>
        <taxon>Rhodococcus</taxon>
    </lineage>
</organism>
<dbReference type="InterPro" id="IPR050545">
    <property type="entry name" value="Mycobact_MmpL"/>
</dbReference>
<feature type="compositionally biased region" description="Polar residues" evidence="7">
    <location>
        <begin position="938"/>
        <end position="955"/>
    </location>
</feature>
<evidence type="ECO:0000259" key="9">
    <source>
        <dbReference type="Pfam" id="PF03176"/>
    </source>
</evidence>